<protein>
    <submittedName>
        <fullName evidence="2">Late competence development protein ComFB</fullName>
    </submittedName>
</protein>
<dbReference type="HOGENOM" id="CLU_120860_0_0_3"/>
<dbReference type="STRING" id="497965.Cyan7822_4537"/>
<proteinExistence type="predicted"/>
<dbReference type="InterPro" id="IPR019657">
    <property type="entry name" value="ComFB"/>
</dbReference>
<dbReference type="EMBL" id="CP002198">
    <property type="protein sequence ID" value="ADN16447.1"/>
    <property type="molecule type" value="Genomic_DNA"/>
</dbReference>
<dbReference type="RefSeq" id="WP_013324494.1">
    <property type="nucleotide sequence ID" value="NC_014501.1"/>
</dbReference>
<evidence type="ECO:0000313" key="2">
    <source>
        <dbReference type="EMBL" id="ADN16447.1"/>
    </source>
</evidence>
<reference evidence="3" key="1">
    <citation type="journal article" date="2011" name="MBio">
        <title>Novel metabolic attributes of the genus Cyanothece, comprising a group of unicellular nitrogen-fixing Cyanobacteria.</title>
        <authorList>
            <person name="Bandyopadhyay A."/>
            <person name="Elvitigala T."/>
            <person name="Welsh E."/>
            <person name="Stockel J."/>
            <person name="Liberton M."/>
            <person name="Min H."/>
            <person name="Sherman L.A."/>
            <person name="Pakrasi H.B."/>
        </authorList>
    </citation>
    <scope>NUCLEOTIDE SEQUENCE [LARGE SCALE GENOMIC DNA]</scope>
    <source>
        <strain evidence="3">PCC 7822</strain>
    </source>
</reference>
<gene>
    <name evidence="2" type="ordered locus">Cyan7822_4537</name>
</gene>
<keyword evidence="3" id="KW-1185">Reference proteome</keyword>
<evidence type="ECO:0000313" key="3">
    <source>
        <dbReference type="Proteomes" id="UP000008206"/>
    </source>
</evidence>
<dbReference type="Proteomes" id="UP000008206">
    <property type="component" value="Chromosome"/>
</dbReference>
<accession>E0UCY2</accession>
<organism evidence="2 3">
    <name type="scientific">Gloeothece verrucosa (strain PCC 7822)</name>
    <name type="common">Cyanothece sp. (strain PCC 7822)</name>
    <dbReference type="NCBI Taxonomy" id="497965"/>
    <lineage>
        <taxon>Bacteria</taxon>
        <taxon>Bacillati</taxon>
        <taxon>Cyanobacteriota</taxon>
        <taxon>Cyanophyceae</taxon>
        <taxon>Oscillatoriophycideae</taxon>
        <taxon>Chroococcales</taxon>
        <taxon>Aphanothecaceae</taxon>
        <taxon>Gloeothece</taxon>
        <taxon>Gloeothece verrucosa</taxon>
    </lineage>
</organism>
<dbReference type="Pfam" id="PF10719">
    <property type="entry name" value="ComFB"/>
    <property type="match status" value="1"/>
</dbReference>
<dbReference type="AlphaFoldDB" id="E0UCY2"/>
<feature type="region of interest" description="Disordered" evidence="1">
    <location>
        <begin position="168"/>
        <end position="188"/>
    </location>
</feature>
<dbReference type="eggNOG" id="ENOG5030I3G">
    <property type="taxonomic scope" value="Bacteria"/>
</dbReference>
<sequence length="188" mass="21998">MMNRKDNSFKTEQIYQNIMEVLVKEEIQRQLKIYPAQIRSSFNIVEIEAYALNRLPVLYASSEKGRDMQKEIGKQKYRKEIGIAVRRALATVEKNPKRHSKPLVSFSEIESKCREAQSALEMLEDLLIQTQLIDGYPTDLSWDNLVSVVEKALKRLYWKENKKSDSRNFKEEEIDEESSLGWDSSFIS</sequence>
<evidence type="ECO:0000256" key="1">
    <source>
        <dbReference type="SAM" id="MobiDB-lite"/>
    </source>
</evidence>
<dbReference type="OrthoDB" id="424065at2"/>
<name>E0UCY2_GLOV7</name>
<dbReference type="KEGG" id="cyj:Cyan7822_4537"/>